<dbReference type="EMBL" id="BLXT01005626">
    <property type="protein sequence ID" value="GFO24755.1"/>
    <property type="molecule type" value="Genomic_DNA"/>
</dbReference>
<evidence type="ECO:0000256" key="4">
    <source>
        <dbReference type="ARBA" id="ARBA00022840"/>
    </source>
</evidence>
<dbReference type="FunFam" id="3.30.300.30:FF:000020">
    <property type="entry name" value="Long-chain fatty acid transporter"/>
    <property type="match status" value="1"/>
</dbReference>
<gene>
    <name evidence="6" type="ORF">PoB_005126000</name>
</gene>
<evidence type="ECO:0000259" key="5">
    <source>
        <dbReference type="Pfam" id="PF13193"/>
    </source>
</evidence>
<accession>A0AAV4BZI0</accession>
<keyword evidence="2" id="KW-0436">Ligase</keyword>
<dbReference type="InterPro" id="IPR045851">
    <property type="entry name" value="AMP-bd_C_sf"/>
</dbReference>
<dbReference type="GO" id="GO:0044539">
    <property type="term" value="P:long-chain fatty acid import into cell"/>
    <property type="evidence" value="ECO:0007669"/>
    <property type="project" value="TreeGrafter"/>
</dbReference>
<feature type="domain" description="AMP-binding enzyme C-terminal" evidence="5">
    <location>
        <begin position="104"/>
        <end position="175"/>
    </location>
</feature>
<proteinExistence type="inferred from homology"/>
<sequence>MLVHISVKPYKIFHDDRIKIILQLTGEPGELVGKIVKGNPVREFDGYLDSKASSKKVITDVFRKGDQAFSTGDILVMDDYGYMYFRDRTGDTFRWRGENVSTNEVEAVISNIIGLNDAVVYGVEVPGNEGRAGMAAIVDEENQVDVNKLGESLARSLPTYARPLFYRFISKADTTGRLC</sequence>
<evidence type="ECO:0000256" key="3">
    <source>
        <dbReference type="ARBA" id="ARBA00022741"/>
    </source>
</evidence>
<dbReference type="PANTHER" id="PTHR43107:SF15">
    <property type="entry name" value="FATTY ACID TRANSPORT PROTEIN 3, ISOFORM A"/>
    <property type="match status" value="1"/>
</dbReference>
<dbReference type="GO" id="GO:0005524">
    <property type="term" value="F:ATP binding"/>
    <property type="evidence" value="ECO:0007669"/>
    <property type="project" value="UniProtKB-KW"/>
</dbReference>
<dbReference type="Gene3D" id="3.40.50.12780">
    <property type="entry name" value="N-terminal domain of ligase-like"/>
    <property type="match status" value="1"/>
</dbReference>
<comment type="caution">
    <text evidence="6">The sequence shown here is derived from an EMBL/GenBank/DDBJ whole genome shotgun (WGS) entry which is preliminary data.</text>
</comment>
<dbReference type="InterPro" id="IPR042099">
    <property type="entry name" value="ANL_N_sf"/>
</dbReference>
<dbReference type="AlphaFoldDB" id="A0AAV4BZI0"/>
<evidence type="ECO:0000256" key="2">
    <source>
        <dbReference type="ARBA" id="ARBA00022598"/>
    </source>
</evidence>
<protein>
    <submittedName>
        <fullName evidence="6">Long-chain fatty acid transport protein 4</fullName>
    </submittedName>
</protein>
<dbReference type="PANTHER" id="PTHR43107">
    <property type="entry name" value="LONG-CHAIN FATTY ACID TRANSPORT PROTEIN"/>
    <property type="match status" value="1"/>
</dbReference>
<dbReference type="Pfam" id="PF13193">
    <property type="entry name" value="AMP-binding_C"/>
    <property type="match status" value="1"/>
</dbReference>
<dbReference type="SUPFAM" id="SSF56801">
    <property type="entry name" value="Acetyl-CoA synthetase-like"/>
    <property type="match status" value="1"/>
</dbReference>
<dbReference type="GO" id="GO:0005789">
    <property type="term" value="C:endoplasmic reticulum membrane"/>
    <property type="evidence" value="ECO:0007669"/>
    <property type="project" value="TreeGrafter"/>
</dbReference>
<evidence type="ECO:0000256" key="1">
    <source>
        <dbReference type="ARBA" id="ARBA00006432"/>
    </source>
</evidence>
<reference evidence="6 7" key="1">
    <citation type="journal article" date="2021" name="Elife">
        <title>Chloroplast acquisition without the gene transfer in kleptoplastic sea slugs, Plakobranchus ocellatus.</title>
        <authorList>
            <person name="Maeda T."/>
            <person name="Takahashi S."/>
            <person name="Yoshida T."/>
            <person name="Shimamura S."/>
            <person name="Takaki Y."/>
            <person name="Nagai Y."/>
            <person name="Toyoda A."/>
            <person name="Suzuki Y."/>
            <person name="Arimoto A."/>
            <person name="Ishii H."/>
            <person name="Satoh N."/>
            <person name="Nishiyama T."/>
            <person name="Hasebe M."/>
            <person name="Maruyama T."/>
            <person name="Minagawa J."/>
            <person name="Obokata J."/>
            <person name="Shigenobu S."/>
        </authorList>
    </citation>
    <scope>NUCLEOTIDE SEQUENCE [LARGE SCALE GENOMIC DNA]</scope>
</reference>
<name>A0AAV4BZI0_9GAST</name>
<dbReference type="Proteomes" id="UP000735302">
    <property type="component" value="Unassembled WGS sequence"/>
</dbReference>
<keyword evidence="4" id="KW-0067">ATP-binding</keyword>
<dbReference type="InterPro" id="IPR025110">
    <property type="entry name" value="AMP-bd_C"/>
</dbReference>
<dbReference type="GO" id="GO:0005886">
    <property type="term" value="C:plasma membrane"/>
    <property type="evidence" value="ECO:0007669"/>
    <property type="project" value="TreeGrafter"/>
</dbReference>
<dbReference type="GO" id="GO:0004467">
    <property type="term" value="F:long-chain fatty acid-CoA ligase activity"/>
    <property type="evidence" value="ECO:0007669"/>
    <property type="project" value="TreeGrafter"/>
</dbReference>
<keyword evidence="3" id="KW-0547">Nucleotide-binding</keyword>
<comment type="similarity">
    <text evidence="1">Belongs to the ATP-dependent AMP-binding enzyme family.</text>
</comment>
<dbReference type="Gene3D" id="3.30.300.30">
    <property type="match status" value="1"/>
</dbReference>
<evidence type="ECO:0000313" key="6">
    <source>
        <dbReference type="EMBL" id="GFO24755.1"/>
    </source>
</evidence>
<keyword evidence="7" id="KW-1185">Reference proteome</keyword>
<evidence type="ECO:0000313" key="7">
    <source>
        <dbReference type="Proteomes" id="UP000735302"/>
    </source>
</evidence>
<dbReference type="GO" id="GO:0005324">
    <property type="term" value="F:long-chain fatty acid transmembrane transporter activity"/>
    <property type="evidence" value="ECO:0007669"/>
    <property type="project" value="TreeGrafter"/>
</dbReference>
<organism evidence="6 7">
    <name type="scientific">Plakobranchus ocellatus</name>
    <dbReference type="NCBI Taxonomy" id="259542"/>
    <lineage>
        <taxon>Eukaryota</taxon>
        <taxon>Metazoa</taxon>
        <taxon>Spiralia</taxon>
        <taxon>Lophotrochozoa</taxon>
        <taxon>Mollusca</taxon>
        <taxon>Gastropoda</taxon>
        <taxon>Heterobranchia</taxon>
        <taxon>Euthyneura</taxon>
        <taxon>Panpulmonata</taxon>
        <taxon>Sacoglossa</taxon>
        <taxon>Placobranchoidea</taxon>
        <taxon>Plakobranchidae</taxon>
        <taxon>Plakobranchus</taxon>
    </lineage>
</organism>